<comment type="caution">
    <text evidence="11">Lacks conserved residue(s) required for the propagation of feature annotation.</text>
</comment>
<proteinExistence type="inferred from homology"/>
<dbReference type="PANTHER" id="PTHR23417">
    <property type="entry name" value="3-DEOXY-D-MANNO-OCTULOSONIC-ACID TRANSFERASE/TRNA GUANINE-N 7 - -METHYLTRANSFERASE"/>
    <property type="match status" value="1"/>
</dbReference>
<evidence type="ECO:0000256" key="11">
    <source>
        <dbReference type="HAMAP-Rule" id="MF_03055"/>
    </source>
</evidence>
<feature type="binding site" evidence="11">
    <location>
        <begin position="132"/>
        <end position="133"/>
    </location>
    <ligand>
        <name>S-adenosyl-L-methionine</name>
        <dbReference type="ChEBI" id="CHEBI:59789"/>
    </ligand>
</feature>
<dbReference type="Gene3D" id="3.40.50.150">
    <property type="entry name" value="Vaccinia Virus protein VP39"/>
    <property type="match status" value="1"/>
</dbReference>
<keyword evidence="8 11" id="KW-0694">RNA-binding</keyword>
<dbReference type="GO" id="GO:0000049">
    <property type="term" value="F:tRNA binding"/>
    <property type="evidence" value="ECO:0007669"/>
    <property type="project" value="UniProtKB-UniRule"/>
</dbReference>
<dbReference type="PANTHER" id="PTHR23417:SF16">
    <property type="entry name" value="TRNA (GUANINE-N(7)-)-METHYLTRANSFERASE"/>
    <property type="match status" value="1"/>
</dbReference>
<organism evidence="12 13">
    <name type="scientific">Hanseniaspora opuntiae</name>
    <dbReference type="NCBI Taxonomy" id="211096"/>
    <lineage>
        <taxon>Eukaryota</taxon>
        <taxon>Fungi</taxon>
        <taxon>Dikarya</taxon>
        <taxon>Ascomycota</taxon>
        <taxon>Saccharomycotina</taxon>
        <taxon>Saccharomycetes</taxon>
        <taxon>Saccharomycodales</taxon>
        <taxon>Saccharomycodaceae</taxon>
        <taxon>Hanseniaspora</taxon>
    </lineage>
</organism>
<evidence type="ECO:0000313" key="13">
    <source>
        <dbReference type="Proteomes" id="UP000095605"/>
    </source>
</evidence>
<comment type="caution">
    <text evidence="12">The sequence shown here is derived from an EMBL/GenBank/DDBJ whole genome shotgun (WGS) entry which is preliminary data.</text>
</comment>
<comment type="similarity">
    <text evidence="11">Belongs to the class I-like SAM-binding methyltransferase superfamily. TrmB family.</text>
</comment>
<evidence type="ECO:0000256" key="7">
    <source>
        <dbReference type="ARBA" id="ARBA00022694"/>
    </source>
</evidence>
<evidence type="ECO:0000313" key="12">
    <source>
        <dbReference type="EMBL" id="OEJ81637.1"/>
    </source>
</evidence>
<dbReference type="PROSITE" id="PS51625">
    <property type="entry name" value="SAM_MT_TRMB"/>
    <property type="match status" value="1"/>
</dbReference>
<keyword evidence="3 11" id="KW-0820">tRNA-binding</keyword>
<dbReference type="GO" id="GO:0005634">
    <property type="term" value="C:nucleus"/>
    <property type="evidence" value="ECO:0007669"/>
    <property type="project" value="UniProtKB-SubCell"/>
</dbReference>
<dbReference type="InterPro" id="IPR003358">
    <property type="entry name" value="tRNA_(Gua-N-7)_MeTrfase_Trmb"/>
</dbReference>
<dbReference type="CDD" id="cd02440">
    <property type="entry name" value="AdoMet_MTases"/>
    <property type="match status" value="1"/>
</dbReference>
<dbReference type="Pfam" id="PF02390">
    <property type="entry name" value="Methyltransf_4"/>
    <property type="match status" value="1"/>
</dbReference>
<dbReference type="HAMAP" id="MF_03055">
    <property type="entry name" value="tRNA_methyltr_TrmB_euk"/>
    <property type="match status" value="1"/>
</dbReference>
<evidence type="ECO:0000256" key="5">
    <source>
        <dbReference type="ARBA" id="ARBA00022679"/>
    </source>
</evidence>
<feature type="active site" evidence="11">
    <location>
        <position position="196"/>
    </location>
</feature>
<feature type="binding site" evidence="11">
    <location>
        <begin position="271"/>
        <end position="273"/>
    </location>
    <ligand>
        <name>S-adenosyl-L-methionine</name>
        <dbReference type="ChEBI" id="CHEBI:59789"/>
    </ligand>
</feature>
<dbReference type="NCBIfam" id="TIGR00091">
    <property type="entry name" value="tRNA (guanosine(46)-N7)-methyltransferase TrmB"/>
    <property type="match status" value="1"/>
</dbReference>
<keyword evidence="13" id="KW-1185">Reference proteome</keyword>
<feature type="binding site" evidence="11">
    <location>
        <begin position="173"/>
        <end position="174"/>
    </location>
    <ligand>
        <name>S-adenosyl-L-methionine</name>
        <dbReference type="ChEBI" id="CHEBI:59789"/>
    </ligand>
</feature>
<protein>
    <recommendedName>
        <fullName evidence="11">tRNA (guanine-N(7)-)-methyltransferase</fullName>
        <ecNumber evidence="11">2.1.1.33</ecNumber>
    </recommendedName>
    <alternativeName>
        <fullName evidence="11">Transfer RNA methyltransferase 8</fullName>
    </alternativeName>
    <alternativeName>
        <fullName evidence="11">tRNA (guanine(46)-N(7))-methyltransferase</fullName>
    </alternativeName>
    <alternativeName>
        <fullName evidence="11">tRNA(m7G46)-methyltransferase</fullName>
    </alternativeName>
</protein>
<evidence type="ECO:0000256" key="3">
    <source>
        <dbReference type="ARBA" id="ARBA00022555"/>
    </source>
</evidence>
<keyword evidence="9 11" id="KW-0539">Nucleus</keyword>
<dbReference type="EMBL" id="LPNL01000009">
    <property type="protein sequence ID" value="OEJ81637.1"/>
    <property type="molecule type" value="Genomic_DNA"/>
</dbReference>
<keyword evidence="4 11" id="KW-0489">Methyltransferase</keyword>
<evidence type="ECO:0000256" key="4">
    <source>
        <dbReference type="ARBA" id="ARBA00022603"/>
    </source>
</evidence>
<evidence type="ECO:0000256" key="9">
    <source>
        <dbReference type="ARBA" id="ARBA00023242"/>
    </source>
</evidence>
<evidence type="ECO:0000256" key="1">
    <source>
        <dbReference type="ARBA" id="ARBA00000142"/>
    </source>
</evidence>
<comment type="pathway">
    <text evidence="10 11">tRNA modification; N(7)-methylguanine-tRNA biosynthesis.</text>
</comment>
<dbReference type="EC" id="2.1.1.33" evidence="11"/>
<sequence length="298" mass="34824">MKFQKTNDERKEYRDIRDSTRSKLKYVKNANEVLKDATPEAKIFDAEKVLVELPKKRFYRQRAHANIFSDKSAPYPVSPKEMDWSKLYPAYYDEEKKEMTKKVTIADIGCGYGGLLAELAPVFPKQLILGMEIRMQVTSYVEDRIIALRAQNAQADLATDSNHYQNISVLRGNAMKFMNNFFEKGQLEKIFFMFPDPCFKKKKFKARIISNTLLSEYAHSLKEGGIIYTITDVEDLHIWMRTHLEEHPLFERLDEEWEKSDVSCQLMINATEEGQKVERNKGSKWIACFRRLPDPVII</sequence>
<keyword evidence="7 11" id="KW-0819">tRNA processing</keyword>
<comment type="subunit">
    <text evidence="11">Forms a complex with TRM82.</text>
</comment>
<dbReference type="InterPro" id="IPR025763">
    <property type="entry name" value="Trm8_euk"/>
</dbReference>
<dbReference type="SUPFAM" id="SSF53335">
    <property type="entry name" value="S-adenosyl-L-methionine-dependent methyltransferases"/>
    <property type="match status" value="1"/>
</dbReference>
<evidence type="ECO:0000256" key="6">
    <source>
        <dbReference type="ARBA" id="ARBA00022691"/>
    </source>
</evidence>
<reference evidence="13" key="1">
    <citation type="journal article" date="2016" name="Genome Announc.">
        <title>Genome sequences of three species of Hanseniaspora isolated from spontaneous wine fermentations.</title>
        <authorList>
            <person name="Sternes P.R."/>
            <person name="Lee D."/>
            <person name="Kutyna D.R."/>
            <person name="Borneman A.R."/>
        </authorList>
    </citation>
    <scope>NUCLEOTIDE SEQUENCE [LARGE SCALE GENOMIC DNA]</scope>
    <source>
        <strain evidence="13">AWRI3578</strain>
    </source>
</reference>
<comment type="catalytic activity">
    <reaction evidence="1 11">
        <text>guanosine(46) in tRNA + S-adenosyl-L-methionine = N(7)-methylguanosine(46) in tRNA + S-adenosyl-L-homocysteine</text>
        <dbReference type="Rhea" id="RHEA:42708"/>
        <dbReference type="Rhea" id="RHEA-COMP:10188"/>
        <dbReference type="Rhea" id="RHEA-COMP:10189"/>
        <dbReference type="ChEBI" id="CHEBI:57856"/>
        <dbReference type="ChEBI" id="CHEBI:59789"/>
        <dbReference type="ChEBI" id="CHEBI:74269"/>
        <dbReference type="ChEBI" id="CHEBI:74480"/>
        <dbReference type="EC" id="2.1.1.33"/>
    </reaction>
</comment>
<dbReference type="InterPro" id="IPR029063">
    <property type="entry name" value="SAM-dependent_MTases_sf"/>
</dbReference>
<dbReference type="GO" id="GO:0106143">
    <property type="term" value="C:tRNA (m7G46) methyltransferase complex"/>
    <property type="evidence" value="ECO:0007669"/>
    <property type="project" value="UniProtKB-ARBA"/>
</dbReference>
<evidence type="ECO:0000256" key="10">
    <source>
        <dbReference type="ARBA" id="ARBA00060552"/>
    </source>
</evidence>
<gene>
    <name evidence="11" type="primary">TRM8</name>
    <name evidence="12" type="ORF">AWRI3578_g3856</name>
</gene>
<comment type="subcellular location">
    <subcellularLocation>
        <location evidence="2 11">Nucleus</location>
    </subcellularLocation>
</comment>
<keyword evidence="6 11" id="KW-0949">S-adenosyl-L-methionine</keyword>
<comment type="function">
    <text evidence="11">Catalyzes the formation of N(7)-methylguanine at position 46 (m7G46) in tRNA.</text>
</comment>
<accession>A0A1E5R403</accession>
<evidence type="ECO:0000256" key="8">
    <source>
        <dbReference type="ARBA" id="ARBA00022884"/>
    </source>
</evidence>
<feature type="binding site" evidence="11">
    <location>
        <position position="109"/>
    </location>
    <ligand>
        <name>S-adenosyl-L-methionine</name>
        <dbReference type="ChEBI" id="CHEBI:59789"/>
    </ligand>
</feature>
<evidence type="ECO:0000256" key="2">
    <source>
        <dbReference type="ARBA" id="ARBA00004123"/>
    </source>
</evidence>
<name>A0A1E5R403_9ASCO</name>
<dbReference type="UniPathway" id="UPA00989"/>
<dbReference type="Proteomes" id="UP000095605">
    <property type="component" value="Unassembled WGS sequence"/>
</dbReference>
<dbReference type="OrthoDB" id="47276at2759"/>
<dbReference type="FunFam" id="3.40.50.150:FF:000060">
    <property type="entry name" value="tRNA (guanine-N(7)-)-methyltransferase"/>
    <property type="match status" value="1"/>
</dbReference>
<keyword evidence="5 11" id="KW-0808">Transferase</keyword>
<dbReference type="GO" id="GO:0008176">
    <property type="term" value="F:tRNA (guanine(46)-N7)-methyltransferase activity"/>
    <property type="evidence" value="ECO:0007669"/>
    <property type="project" value="UniProtKB-UniRule"/>
</dbReference>
<dbReference type="AlphaFoldDB" id="A0A1E5R403"/>